<keyword evidence="1" id="KW-0472">Membrane</keyword>
<gene>
    <name evidence="2" type="ORF">DT076_01375</name>
</gene>
<reference evidence="2 3" key="1">
    <citation type="submission" date="2018-07" db="EMBL/GenBank/DDBJ databases">
        <title>Desertimonas flava gen. nov. sp. nov.</title>
        <authorList>
            <person name="Liu S."/>
        </authorList>
    </citation>
    <scope>NUCLEOTIDE SEQUENCE [LARGE SCALE GENOMIC DNA]</scope>
    <source>
        <strain evidence="2 3">16Sb5-5</strain>
    </source>
</reference>
<accession>A0A367YZ58</accession>
<organism evidence="2 3">
    <name type="scientific">Desertihabitans brevis</name>
    <dbReference type="NCBI Taxonomy" id="2268447"/>
    <lineage>
        <taxon>Bacteria</taxon>
        <taxon>Bacillati</taxon>
        <taxon>Actinomycetota</taxon>
        <taxon>Actinomycetes</taxon>
        <taxon>Propionibacteriales</taxon>
        <taxon>Propionibacteriaceae</taxon>
        <taxon>Desertihabitans</taxon>
    </lineage>
</organism>
<evidence type="ECO:0000313" key="2">
    <source>
        <dbReference type="EMBL" id="RCK71140.1"/>
    </source>
</evidence>
<dbReference type="EMBL" id="QOUI01000001">
    <property type="protein sequence ID" value="RCK71140.1"/>
    <property type="molecule type" value="Genomic_DNA"/>
</dbReference>
<feature type="transmembrane region" description="Helical" evidence="1">
    <location>
        <begin position="26"/>
        <end position="49"/>
    </location>
</feature>
<dbReference type="RefSeq" id="WP_114124843.1">
    <property type="nucleotide sequence ID" value="NZ_QOUI01000001.1"/>
</dbReference>
<evidence type="ECO:0000313" key="3">
    <source>
        <dbReference type="Proteomes" id="UP000252770"/>
    </source>
</evidence>
<dbReference type="Proteomes" id="UP000252770">
    <property type="component" value="Unassembled WGS sequence"/>
</dbReference>
<feature type="transmembrane region" description="Helical" evidence="1">
    <location>
        <begin position="61"/>
        <end position="87"/>
    </location>
</feature>
<dbReference type="AlphaFoldDB" id="A0A367YZ58"/>
<name>A0A367YZ58_9ACTN</name>
<keyword evidence="1" id="KW-1133">Transmembrane helix</keyword>
<keyword evidence="3" id="KW-1185">Reference proteome</keyword>
<evidence type="ECO:0000256" key="1">
    <source>
        <dbReference type="SAM" id="Phobius"/>
    </source>
</evidence>
<proteinExistence type="predicted"/>
<keyword evidence="1" id="KW-0812">Transmembrane</keyword>
<protein>
    <submittedName>
        <fullName evidence="2">DUF4190 domain-containing protein</fullName>
    </submittedName>
</protein>
<comment type="caution">
    <text evidence="2">The sequence shown here is derived from an EMBL/GenBank/DDBJ whole genome shotgun (WGS) entry which is preliminary data.</text>
</comment>
<sequence length="114" mass="11183">MSNPYGAPGHAYGSPPPTAENPGKTLGVVGLVLAIVAAPIGLILSIVALVQSRRAGMGNGLAVAGIVVGALFTIGIIIAIVGSVLLFNAGMDQVCSQLGPGTHDLDGTPITCPA</sequence>